<keyword evidence="1" id="KW-1133">Transmembrane helix</keyword>
<keyword evidence="1" id="KW-0812">Transmembrane</keyword>
<gene>
    <name evidence="2" type="ORF">FN846DRAFT_699443</name>
</gene>
<dbReference type="EMBL" id="VXIS01000079">
    <property type="protein sequence ID" value="KAA8907468.1"/>
    <property type="molecule type" value="Genomic_DNA"/>
</dbReference>
<organism evidence="2 3">
    <name type="scientific">Sphaerosporella brunnea</name>
    <dbReference type="NCBI Taxonomy" id="1250544"/>
    <lineage>
        <taxon>Eukaryota</taxon>
        <taxon>Fungi</taxon>
        <taxon>Dikarya</taxon>
        <taxon>Ascomycota</taxon>
        <taxon>Pezizomycotina</taxon>
        <taxon>Pezizomycetes</taxon>
        <taxon>Pezizales</taxon>
        <taxon>Pyronemataceae</taxon>
        <taxon>Sphaerosporella</taxon>
    </lineage>
</organism>
<keyword evidence="1" id="KW-0472">Membrane</keyword>
<name>A0A5J5EYF7_9PEZI</name>
<evidence type="ECO:0000313" key="3">
    <source>
        <dbReference type="Proteomes" id="UP000326924"/>
    </source>
</evidence>
<feature type="transmembrane region" description="Helical" evidence="1">
    <location>
        <begin position="71"/>
        <end position="92"/>
    </location>
</feature>
<protein>
    <submittedName>
        <fullName evidence="2">Uncharacterized protein</fullName>
    </submittedName>
</protein>
<reference evidence="2 3" key="1">
    <citation type="submission" date="2019-09" db="EMBL/GenBank/DDBJ databases">
        <title>Draft genome of the ectomycorrhizal ascomycete Sphaerosporella brunnea.</title>
        <authorList>
            <consortium name="DOE Joint Genome Institute"/>
            <person name="Benucci G.M."/>
            <person name="Marozzi G."/>
            <person name="Antonielli L."/>
            <person name="Sanchez S."/>
            <person name="Marco P."/>
            <person name="Wang X."/>
            <person name="Falini L.B."/>
            <person name="Barry K."/>
            <person name="Haridas S."/>
            <person name="Lipzen A."/>
            <person name="Labutti K."/>
            <person name="Grigoriev I.V."/>
            <person name="Murat C."/>
            <person name="Martin F."/>
            <person name="Albertini E."/>
            <person name="Donnini D."/>
            <person name="Bonito G."/>
        </authorList>
    </citation>
    <scope>NUCLEOTIDE SEQUENCE [LARGE SCALE GENOMIC DNA]</scope>
    <source>
        <strain evidence="2 3">Sb_GMNB300</strain>
    </source>
</reference>
<keyword evidence="3" id="KW-1185">Reference proteome</keyword>
<evidence type="ECO:0000313" key="2">
    <source>
        <dbReference type="EMBL" id="KAA8907468.1"/>
    </source>
</evidence>
<sequence length="249" mass="28379">MACMHNSCPNSRVRSVFRFSTVAAPKHVSRNLTHMALSASAIQPITCVRYVPSIPARLSRDSSYVWLQHNSFGVCFAIFLVNAVLFGCWHICCRNRINVAWRSRYLQHDLCAQEDLFNVPMRGSPLRIWSAFRPQQIYHAVLHHVLFRIGIGELEERNAHLTPFCFPIPSIRPPLGALPVPNTTRRVATDRCAARQPKPIFEYSTWGEFRSPLPGCLVVSQQHHSRCGMQHTTSRAALDGIKRDMHNRL</sequence>
<dbReference type="Proteomes" id="UP000326924">
    <property type="component" value="Unassembled WGS sequence"/>
</dbReference>
<accession>A0A5J5EYF7</accession>
<dbReference type="InParanoid" id="A0A5J5EYF7"/>
<proteinExistence type="predicted"/>
<evidence type="ECO:0000256" key="1">
    <source>
        <dbReference type="SAM" id="Phobius"/>
    </source>
</evidence>
<comment type="caution">
    <text evidence="2">The sequence shown here is derived from an EMBL/GenBank/DDBJ whole genome shotgun (WGS) entry which is preliminary data.</text>
</comment>
<dbReference type="AlphaFoldDB" id="A0A5J5EYF7"/>